<evidence type="ECO:0000256" key="8">
    <source>
        <dbReference type="SAM" id="Phobius"/>
    </source>
</evidence>
<dbReference type="STRING" id="6573.A0A210QZ92"/>
<dbReference type="InterPro" id="IPR033468">
    <property type="entry name" value="Metaxin_GST"/>
</dbReference>
<dbReference type="AlphaFoldDB" id="A0A210QZ92"/>
<keyword evidence="7 8" id="KW-0472">Membrane</keyword>
<organism evidence="11 12">
    <name type="scientific">Mizuhopecten yessoensis</name>
    <name type="common">Japanese scallop</name>
    <name type="synonym">Patinopecten yessoensis</name>
    <dbReference type="NCBI Taxonomy" id="6573"/>
    <lineage>
        <taxon>Eukaryota</taxon>
        <taxon>Metazoa</taxon>
        <taxon>Spiralia</taxon>
        <taxon>Lophotrochozoa</taxon>
        <taxon>Mollusca</taxon>
        <taxon>Bivalvia</taxon>
        <taxon>Autobranchia</taxon>
        <taxon>Pteriomorphia</taxon>
        <taxon>Pectinida</taxon>
        <taxon>Pectinoidea</taxon>
        <taxon>Pectinidae</taxon>
        <taxon>Mizuhopecten</taxon>
    </lineage>
</organism>
<reference evidence="11 12" key="1">
    <citation type="journal article" date="2017" name="Nat. Ecol. Evol.">
        <title>Scallop genome provides insights into evolution of bilaterian karyotype and development.</title>
        <authorList>
            <person name="Wang S."/>
            <person name="Zhang J."/>
            <person name="Jiao W."/>
            <person name="Li J."/>
            <person name="Xun X."/>
            <person name="Sun Y."/>
            <person name="Guo X."/>
            <person name="Huan P."/>
            <person name="Dong B."/>
            <person name="Zhang L."/>
            <person name="Hu X."/>
            <person name="Sun X."/>
            <person name="Wang J."/>
            <person name="Zhao C."/>
            <person name="Wang Y."/>
            <person name="Wang D."/>
            <person name="Huang X."/>
            <person name="Wang R."/>
            <person name="Lv J."/>
            <person name="Li Y."/>
            <person name="Zhang Z."/>
            <person name="Liu B."/>
            <person name="Lu W."/>
            <person name="Hui Y."/>
            <person name="Liang J."/>
            <person name="Zhou Z."/>
            <person name="Hou R."/>
            <person name="Li X."/>
            <person name="Liu Y."/>
            <person name="Li H."/>
            <person name="Ning X."/>
            <person name="Lin Y."/>
            <person name="Zhao L."/>
            <person name="Xing Q."/>
            <person name="Dou J."/>
            <person name="Li Y."/>
            <person name="Mao J."/>
            <person name="Guo H."/>
            <person name="Dou H."/>
            <person name="Li T."/>
            <person name="Mu C."/>
            <person name="Jiang W."/>
            <person name="Fu Q."/>
            <person name="Fu X."/>
            <person name="Miao Y."/>
            <person name="Liu J."/>
            <person name="Yu Q."/>
            <person name="Li R."/>
            <person name="Liao H."/>
            <person name="Li X."/>
            <person name="Kong Y."/>
            <person name="Jiang Z."/>
            <person name="Chourrout D."/>
            <person name="Li R."/>
            <person name="Bao Z."/>
        </authorList>
    </citation>
    <scope>NUCLEOTIDE SEQUENCE [LARGE SCALE GENOMIC DNA]</scope>
    <source>
        <strain evidence="11 12">PY_sf001</strain>
    </source>
</reference>
<keyword evidence="6" id="KW-0496">Mitochondrion</keyword>
<dbReference type="PANTHER" id="PTHR12289:SF41">
    <property type="entry name" value="FAILED AXON CONNECTIONS-RELATED"/>
    <property type="match status" value="1"/>
</dbReference>
<comment type="caution">
    <text evidence="11">The sequence shown here is derived from an EMBL/GenBank/DDBJ whole genome shotgun (WGS) entry which is preliminary data.</text>
</comment>
<evidence type="ECO:0000259" key="10">
    <source>
        <dbReference type="Pfam" id="PF17171"/>
    </source>
</evidence>
<dbReference type="EMBL" id="NEDP02001165">
    <property type="protein sequence ID" value="OWF54070.1"/>
    <property type="molecule type" value="Genomic_DNA"/>
</dbReference>
<keyword evidence="8" id="KW-1133">Transmembrane helix</keyword>
<evidence type="ECO:0000313" key="11">
    <source>
        <dbReference type="EMBL" id="OWF54070.1"/>
    </source>
</evidence>
<keyword evidence="12" id="KW-1185">Reference proteome</keyword>
<dbReference type="Pfam" id="PF10568">
    <property type="entry name" value="Tom37"/>
    <property type="match status" value="1"/>
</dbReference>
<dbReference type="CDD" id="cd03212">
    <property type="entry name" value="GST_C_Metaxin1_3"/>
    <property type="match status" value="1"/>
</dbReference>
<keyword evidence="4" id="KW-1000">Mitochondrion outer membrane</keyword>
<keyword evidence="8" id="KW-0812">Transmembrane</keyword>
<feature type="transmembrane region" description="Helical" evidence="8">
    <location>
        <begin position="278"/>
        <end position="299"/>
    </location>
</feature>
<gene>
    <name evidence="11" type="ORF">KP79_PYT15250</name>
</gene>
<dbReference type="GO" id="GO:0015031">
    <property type="term" value="P:protein transport"/>
    <property type="evidence" value="ECO:0007669"/>
    <property type="project" value="UniProtKB-KW"/>
</dbReference>
<feature type="domain" description="Metaxin glutathione S-transferase" evidence="10">
    <location>
        <begin position="175"/>
        <end position="238"/>
    </location>
</feature>
<dbReference type="OrthoDB" id="5835136at2759"/>
<dbReference type="SUPFAM" id="SSF47616">
    <property type="entry name" value="GST C-terminal domain-like"/>
    <property type="match status" value="1"/>
</dbReference>
<evidence type="ECO:0000256" key="1">
    <source>
        <dbReference type="ARBA" id="ARBA00004294"/>
    </source>
</evidence>
<protein>
    <submittedName>
        <fullName evidence="11">Metaxin-1</fullName>
    </submittedName>
</protein>
<keyword evidence="3" id="KW-0813">Transport</keyword>
<evidence type="ECO:0000259" key="9">
    <source>
        <dbReference type="Pfam" id="PF10568"/>
    </source>
</evidence>
<comment type="subcellular location">
    <subcellularLocation>
        <location evidence="1">Mitochondrion outer membrane</location>
    </subcellularLocation>
</comment>
<feature type="domain" description="Mitochondrial outer membrane transport complex Sam37/metaxin N-terminal" evidence="9">
    <location>
        <begin position="24"/>
        <end position="143"/>
    </location>
</feature>
<dbReference type="PANTHER" id="PTHR12289">
    <property type="entry name" value="METAXIN RELATED"/>
    <property type="match status" value="1"/>
</dbReference>
<evidence type="ECO:0000256" key="7">
    <source>
        <dbReference type="ARBA" id="ARBA00023136"/>
    </source>
</evidence>
<dbReference type="GO" id="GO:0007005">
    <property type="term" value="P:mitochondrion organization"/>
    <property type="evidence" value="ECO:0007669"/>
    <property type="project" value="TreeGrafter"/>
</dbReference>
<keyword evidence="5" id="KW-0653">Protein transport</keyword>
<evidence type="ECO:0000313" key="12">
    <source>
        <dbReference type="Proteomes" id="UP000242188"/>
    </source>
</evidence>
<evidence type="ECO:0000256" key="6">
    <source>
        <dbReference type="ARBA" id="ARBA00023128"/>
    </source>
</evidence>
<evidence type="ECO:0000256" key="5">
    <source>
        <dbReference type="ARBA" id="ARBA00022927"/>
    </source>
</evidence>
<evidence type="ECO:0000256" key="4">
    <source>
        <dbReference type="ARBA" id="ARBA00022787"/>
    </source>
</evidence>
<comment type="similarity">
    <text evidence="2">Belongs to the metaxin family.</text>
</comment>
<dbReference type="InterPro" id="IPR036282">
    <property type="entry name" value="Glutathione-S-Trfase_C_sf"/>
</dbReference>
<dbReference type="GO" id="GO:0001401">
    <property type="term" value="C:SAM complex"/>
    <property type="evidence" value="ECO:0007669"/>
    <property type="project" value="InterPro"/>
</dbReference>
<dbReference type="Pfam" id="PF17171">
    <property type="entry name" value="GST_C_6"/>
    <property type="match status" value="1"/>
</dbReference>
<proteinExistence type="inferred from homology"/>
<sequence>MADDVLEVDIWEGDWELPSVDSDCLTVLAFSKFCGVPCRAVKRNNPVWTPSGTLPVLRADGKSVSKMSEMLEIIKKRSPTGVTPQVGPNNADVKAFSSLMEQKLLPAVLHTWWLDDQTYVDVTRPWYAHASPFPLNFYIPGRLHRTAASIVYMAENVDPDNITKAEIEAKIYKDAKECLNHLSYRLGEQDFFFGSLPSELDAKVIGYLAPLLKAPVQTNRLINHLKACTNLCTLCNRVLMRYFPLSPEEMELKRKRDEETRQKMQIDSLEFPNKKRNILFAALFAAVAMLSYALSSGIVKFGTENVNNPDYADDDYNDDDDDDNG</sequence>
<evidence type="ECO:0000256" key="3">
    <source>
        <dbReference type="ARBA" id="ARBA00022448"/>
    </source>
</evidence>
<dbReference type="CDD" id="cd03078">
    <property type="entry name" value="GST_N_Metaxin1_like"/>
    <property type="match status" value="1"/>
</dbReference>
<name>A0A210QZ92_MIZYE</name>
<dbReference type="Proteomes" id="UP000242188">
    <property type="component" value="Unassembled WGS sequence"/>
</dbReference>
<evidence type="ECO:0000256" key="2">
    <source>
        <dbReference type="ARBA" id="ARBA00009170"/>
    </source>
</evidence>
<dbReference type="InterPro" id="IPR050931">
    <property type="entry name" value="Mito_Protein_Transport_Metaxin"/>
</dbReference>
<dbReference type="InterPro" id="IPR019564">
    <property type="entry name" value="Sam37/metaxin_N"/>
</dbReference>
<accession>A0A210QZ92</accession>